<keyword evidence="2" id="KW-1185">Reference proteome</keyword>
<reference evidence="1" key="1">
    <citation type="submission" date="2016-10" db="EMBL/GenBank/DDBJ databases">
        <authorList>
            <person name="Benchimol M."/>
            <person name="Almeida L.G."/>
            <person name="Vasconcelos A.T."/>
            <person name="Perreira-Neves A."/>
            <person name="Rosa I.A."/>
            <person name="Tasca T."/>
            <person name="Bogo M.R."/>
            <person name="de Souza W."/>
        </authorList>
    </citation>
    <scope>NUCLEOTIDE SEQUENCE [LARGE SCALE GENOMIC DNA]</scope>
    <source>
        <strain evidence="1">K</strain>
    </source>
</reference>
<dbReference type="AlphaFoldDB" id="A0A1J4JZH8"/>
<organism evidence="1 2">
    <name type="scientific">Tritrichomonas foetus</name>
    <dbReference type="NCBI Taxonomy" id="1144522"/>
    <lineage>
        <taxon>Eukaryota</taxon>
        <taxon>Metamonada</taxon>
        <taxon>Parabasalia</taxon>
        <taxon>Tritrichomonadida</taxon>
        <taxon>Tritrichomonadidae</taxon>
        <taxon>Tritrichomonas</taxon>
    </lineage>
</organism>
<dbReference type="RefSeq" id="XP_068357032.1">
    <property type="nucleotide sequence ID" value="XM_068506351.1"/>
</dbReference>
<protein>
    <submittedName>
        <fullName evidence="1">Uncharacterized protein</fullName>
    </submittedName>
</protein>
<dbReference type="EMBL" id="MLAK01000813">
    <property type="protein sequence ID" value="OHT03896.1"/>
    <property type="molecule type" value="Genomic_DNA"/>
</dbReference>
<name>A0A1J4JZH8_9EUKA</name>
<proteinExistence type="predicted"/>
<evidence type="ECO:0000313" key="1">
    <source>
        <dbReference type="EMBL" id="OHT03896.1"/>
    </source>
</evidence>
<dbReference type="VEuPathDB" id="TrichDB:TRFO_28738"/>
<dbReference type="Proteomes" id="UP000179807">
    <property type="component" value="Unassembled WGS sequence"/>
</dbReference>
<dbReference type="GeneID" id="94841055"/>
<evidence type="ECO:0000313" key="2">
    <source>
        <dbReference type="Proteomes" id="UP000179807"/>
    </source>
</evidence>
<accession>A0A1J4JZH8</accession>
<comment type="caution">
    <text evidence="1">The sequence shown here is derived from an EMBL/GenBank/DDBJ whole genome shotgun (WGS) entry which is preliminary data.</text>
</comment>
<gene>
    <name evidence="1" type="ORF">TRFO_28738</name>
</gene>
<sequence>MENNILLFEEWVRGLQSGNNEIINQCNNNLQLFSQDLSNITILTHIISQPSDILYLKAALHILRVMVDSINDEKSVSVDVIHLTLTSLLKIFAVKNDFETIQTFRYVILRISLLFYQLIDIKTIFLSFLNEIGTNNVFVSVLIIEIFLRIIDREDLEEDLLDLNIVAQFYQFAFNVIKNILPGIGNNELIAYIFRKCLLIMKNVNLFIVNFGDTSIFESGLIQNNILLPDQYENKCDVVDIKDFNNCIFFEFDPNSFLPYFGLLQSTNFLSCLSYSKTWRSICSFILYLRLPMMRMYFDQIKQAINSQISPDYIYSAISPIIDLMKNINNLNPFIIRQFIMFEFKIMSLLNHVVNSISDINVNYSILSSSFKLYRNLKKGIYEFFKKIFPRISNNYIKLIYFTAVFEKCVDFAQNDIGIIIELIDSFFQLSSSEPIIYACLCGIENVLSCRLEQLSFSNHFFTRIFQCTLCNNHDIALKATEILQNDEMVEYSLTQDSWKDVMNNKDQYLNQDPQIFFMLIETLIRNNIRIPDIILERILKEILVPFACKDIVYLKDIYVFLAANEYFLEPILNLLTDSLKQIDPMISTIMNGGCEIDSTLLHISSFFSHLLLIYQQNFFNLAQPYFETLWKLILLPNYNLIDNQLFLQYTDTVYTSLKYLTNPEICTHICTLALPFFENPTNISQLTFSNEIMIYPIRYAHPQIISKIVNIAIDNLLNSTLINYLDHTLILRLIEKSINQATTETRYQIADSIQNFIKFNDRKNDYIQYIYSFLPNITIKLGIQEKWYYLIIANVSKIPSRSRADQVPSQIIRCMISYLKKDVIDLKYYDFILKLLIEMLQDNYNEYTYFIKDLAFTALIYLLKKQHESTIAYVEKNIDSFIQMVTFQNLEKRYLVSIAGVILTYALSKPIGDINIIFECLNLYPDLSNSISIDILDIILLLSKIPALYTENPENKVCNALLRYISLPFIYFNNIKLSENTIHDIKTIIRTVNSRTPSIIEEEIMKNADFPYTQQRIMSFIAE</sequence>